<dbReference type="GO" id="GO:0004252">
    <property type="term" value="F:serine-type endopeptidase activity"/>
    <property type="evidence" value="ECO:0007669"/>
    <property type="project" value="InterPro"/>
</dbReference>
<dbReference type="SUPFAM" id="SSF144091">
    <property type="entry name" value="Rhomboid-like"/>
    <property type="match status" value="1"/>
</dbReference>
<dbReference type="Gene3D" id="1.20.1540.10">
    <property type="entry name" value="Rhomboid-like"/>
    <property type="match status" value="1"/>
</dbReference>
<evidence type="ECO:0000256" key="4">
    <source>
        <dbReference type="ARBA" id="ARBA00022801"/>
    </source>
</evidence>
<evidence type="ECO:0000256" key="5">
    <source>
        <dbReference type="ARBA" id="ARBA00022989"/>
    </source>
</evidence>
<sequence length="535" mass="61141">MATHSRKKNNPKRDWALIRVISFRLLSLSLGAALLYFLFLWLAWDTPLVQHIGKELREFGIPLLLSLVVLGCTWNIDEAFPHSGTRRFSYPVLATFGTLILGITMTFQTTESKSSVLYVETLQQVEDLSQTDWIHVSRLEVDTTYSGTYTHMRSKPQRYGADKLYFEMLDVYEVNKLPNVYIGTVFNSREYSSMSSEEKLEKHYNDFYYQGINRHAYPRNNLPYLLKHEHHSDLYKGFVQAVTNGNFNHIAPEEATIFRLADENEIPSGHFNYLLICCIIIAYCLITFLIVALGKPTRKLYEECREPWLKTIFLLLLTSPAVLGAAKRKGEIHEPKKTERRWHIIMAVLIALPPIVSIIYYLAMVFSGVSLMSPDVSEIISWGGANSYLVMESGEWWRIATAFFLHGNLIHIAYNLINYWLILYLYIFTIGSRRLIFSFYLSGLLSIFFAISLSPHTVVGLSGGLMGMYGYTIVNILLEHKAKDNIGLATIMAGFTLLFSFQATVSLAGHLSGLLSGCTLAFIYYIYDQKENIFE</sequence>
<feature type="transmembrane region" description="Helical" evidence="7">
    <location>
        <begin position="59"/>
        <end position="76"/>
    </location>
</feature>
<feature type="domain" description="Peptidase S54 rhomboid" evidence="8">
    <location>
        <begin position="394"/>
        <end position="525"/>
    </location>
</feature>
<evidence type="ECO:0000313" key="9">
    <source>
        <dbReference type="EMBL" id="BFO72382.1"/>
    </source>
</evidence>
<feature type="transmembrane region" description="Helical" evidence="7">
    <location>
        <begin position="21"/>
        <end position="44"/>
    </location>
</feature>
<reference evidence="9" key="1">
    <citation type="submission" date="2024-07" db="EMBL/GenBank/DDBJ databases">
        <title>Complete genome sequence of Prevotella sp. YM-2024 GTC17253.</title>
        <authorList>
            <person name="Hayashi M."/>
            <person name="Muto Y."/>
            <person name="Tanaka K."/>
            <person name="Niwa H."/>
        </authorList>
    </citation>
    <scope>NUCLEOTIDE SEQUENCE</scope>
    <source>
        <strain evidence="9">GTC17253</strain>
    </source>
</reference>
<evidence type="ECO:0000256" key="3">
    <source>
        <dbReference type="ARBA" id="ARBA00022692"/>
    </source>
</evidence>
<protein>
    <recommendedName>
        <fullName evidence="8">Peptidase S54 rhomboid domain-containing protein</fullName>
    </recommendedName>
</protein>
<evidence type="ECO:0000256" key="7">
    <source>
        <dbReference type="SAM" id="Phobius"/>
    </source>
</evidence>
<dbReference type="InterPro" id="IPR050925">
    <property type="entry name" value="Rhomboid_protease_S54"/>
</dbReference>
<dbReference type="AlphaFoldDB" id="A0AB33J2H0"/>
<proteinExistence type="inferred from homology"/>
<feature type="transmembrane region" description="Helical" evidence="7">
    <location>
        <begin position="485"/>
        <end position="501"/>
    </location>
</feature>
<dbReference type="InterPro" id="IPR022764">
    <property type="entry name" value="Peptidase_S54_rhomboid_dom"/>
</dbReference>
<dbReference type="EMBL" id="AP035785">
    <property type="protein sequence ID" value="BFO72382.1"/>
    <property type="molecule type" value="Genomic_DNA"/>
</dbReference>
<comment type="subcellular location">
    <subcellularLocation>
        <location evidence="1">Membrane</location>
        <topology evidence="1">Multi-pass membrane protein</topology>
    </subcellularLocation>
</comment>
<comment type="similarity">
    <text evidence="2">Belongs to the peptidase S54 family.</text>
</comment>
<gene>
    <name evidence="9" type="ORF">GTC17253_23480</name>
</gene>
<dbReference type="PRINTS" id="PR00173">
    <property type="entry name" value="EDTRNSPORT"/>
</dbReference>
<dbReference type="PANTHER" id="PTHR43731:SF14">
    <property type="entry name" value="PRESENILIN-ASSOCIATED RHOMBOID-LIKE PROTEIN, MITOCHONDRIAL"/>
    <property type="match status" value="1"/>
</dbReference>
<keyword evidence="6 7" id="KW-0472">Membrane</keyword>
<accession>A0AB33J2H0</accession>
<keyword evidence="3 7" id="KW-0812">Transmembrane</keyword>
<feature type="transmembrane region" description="Helical" evidence="7">
    <location>
        <begin position="273"/>
        <end position="293"/>
    </location>
</feature>
<name>A0AB33J2H0_9BACT</name>
<evidence type="ECO:0000256" key="2">
    <source>
        <dbReference type="ARBA" id="ARBA00009045"/>
    </source>
</evidence>
<dbReference type="GO" id="GO:0016020">
    <property type="term" value="C:membrane"/>
    <property type="evidence" value="ECO:0007669"/>
    <property type="project" value="UniProtKB-SubCell"/>
</dbReference>
<evidence type="ECO:0000259" key="8">
    <source>
        <dbReference type="Pfam" id="PF01694"/>
    </source>
</evidence>
<feature type="transmembrane region" description="Helical" evidence="7">
    <location>
        <begin position="435"/>
        <end position="453"/>
    </location>
</feature>
<organism evidence="9">
    <name type="scientific">Prevotella sp. GTC17253</name>
    <dbReference type="NCBI Taxonomy" id="3236793"/>
    <lineage>
        <taxon>Bacteria</taxon>
        <taxon>Pseudomonadati</taxon>
        <taxon>Bacteroidota</taxon>
        <taxon>Bacteroidia</taxon>
        <taxon>Bacteroidales</taxon>
        <taxon>Prevotellaceae</taxon>
        <taxon>Prevotella</taxon>
    </lineage>
</organism>
<feature type="transmembrane region" description="Helical" evidence="7">
    <location>
        <begin position="507"/>
        <end position="527"/>
    </location>
</feature>
<feature type="transmembrane region" description="Helical" evidence="7">
    <location>
        <begin position="342"/>
        <end position="363"/>
    </location>
</feature>
<evidence type="ECO:0000256" key="1">
    <source>
        <dbReference type="ARBA" id="ARBA00004141"/>
    </source>
</evidence>
<keyword evidence="4" id="KW-0378">Hydrolase</keyword>
<feature type="transmembrane region" description="Helical" evidence="7">
    <location>
        <begin position="459"/>
        <end position="478"/>
    </location>
</feature>
<keyword evidence="5 7" id="KW-1133">Transmembrane helix</keyword>
<dbReference type="InterPro" id="IPR035952">
    <property type="entry name" value="Rhomboid-like_sf"/>
</dbReference>
<feature type="transmembrane region" description="Helical" evidence="7">
    <location>
        <begin position="396"/>
        <end position="423"/>
    </location>
</feature>
<dbReference type="PANTHER" id="PTHR43731">
    <property type="entry name" value="RHOMBOID PROTEASE"/>
    <property type="match status" value="1"/>
</dbReference>
<feature type="transmembrane region" description="Helical" evidence="7">
    <location>
        <begin position="88"/>
        <end position="107"/>
    </location>
</feature>
<evidence type="ECO:0000256" key="6">
    <source>
        <dbReference type="ARBA" id="ARBA00023136"/>
    </source>
</evidence>
<dbReference type="Pfam" id="PF01694">
    <property type="entry name" value="Rhomboid"/>
    <property type="match status" value="1"/>
</dbReference>